<organism evidence="1 2">
    <name type="scientific">Armillaria borealis</name>
    <dbReference type="NCBI Taxonomy" id="47425"/>
    <lineage>
        <taxon>Eukaryota</taxon>
        <taxon>Fungi</taxon>
        <taxon>Dikarya</taxon>
        <taxon>Basidiomycota</taxon>
        <taxon>Agaricomycotina</taxon>
        <taxon>Agaricomycetes</taxon>
        <taxon>Agaricomycetidae</taxon>
        <taxon>Agaricales</taxon>
        <taxon>Marasmiineae</taxon>
        <taxon>Physalacriaceae</taxon>
        <taxon>Armillaria</taxon>
    </lineage>
</organism>
<evidence type="ECO:0000313" key="1">
    <source>
        <dbReference type="EMBL" id="KAK0447584.1"/>
    </source>
</evidence>
<sequence>MLTIDNNNLRGDLVNERLQFILPEPENFILCSYYLYMSMHLMPAISLHELQRRGPTRGIKRFSSSPRRVRFVGIGDSDEQPFLPLYPRDYVLLTDILIEIFSGYNVTPWSSPGTTAAVLPRICIFSWKKFGLGTARYQRYAVWTTLFYSSPNAPPSLPKLSPSLGLIRWSEHEELRLSRYVEHWILDGFALERSTSGCIFGVSKAAHMAIRFRARDVVHAMHLIPRINHSVLHAIHPNSSLAASYTVRKFGYMCDEAWYSDTLNYDNLGIGGPQSLCFFRIPPRPITNTNISDIDDSEVGPLHSSYMICCEIGRKGWSV</sequence>
<gene>
    <name evidence="1" type="ORF">EV421DRAFT_1733452</name>
</gene>
<protein>
    <submittedName>
        <fullName evidence="1">Uncharacterized protein</fullName>
    </submittedName>
</protein>
<evidence type="ECO:0000313" key="2">
    <source>
        <dbReference type="Proteomes" id="UP001175226"/>
    </source>
</evidence>
<dbReference type="Proteomes" id="UP001175226">
    <property type="component" value="Unassembled WGS sequence"/>
</dbReference>
<comment type="caution">
    <text evidence="1">The sequence shown here is derived from an EMBL/GenBank/DDBJ whole genome shotgun (WGS) entry which is preliminary data.</text>
</comment>
<proteinExistence type="predicted"/>
<reference evidence="1" key="1">
    <citation type="submission" date="2023-06" db="EMBL/GenBank/DDBJ databases">
        <authorList>
            <consortium name="Lawrence Berkeley National Laboratory"/>
            <person name="Ahrendt S."/>
            <person name="Sahu N."/>
            <person name="Indic B."/>
            <person name="Wong-Bajracharya J."/>
            <person name="Merenyi Z."/>
            <person name="Ke H.-M."/>
            <person name="Monk M."/>
            <person name="Kocsube S."/>
            <person name="Drula E."/>
            <person name="Lipzen A."/>
            <person name="Balint B."/>
            <person name="Henrissat B."/>
            <person name="Andreopoulos B."/>
            <person name="Martin F.M."/>
            <person name="Harder C.B."/>
            <person name="Rigling D."/>
            <person name="Ford K.L."/>
            <person name="Foster G.D."/>
            <person name="Pangilinan J."/>
            <person name="Papanicolaou A."/>
            <person name="Barry K."/>
            <person name="LaButti K."/>
            <person name="Viragh M."/>
            <person name="Koriabine M."/>
            <person name="Yan M."/>
            <person name="Riley R."/>
            <person name="Champramary S."/>
            <person name="Plett K.L."/>
            <person name="Tsai I.J."/>
            <person name="Slot J."/>
            <person name="Sipos G."/>
            <person name="Plett J."/>
            <person name="Nagy L.G."/>
            <person name="Grigoriev I.V."/>
        </authorList>
    </citation>
    <scope>NUCLEOTIDE SEQUENCE</scope>
    <source>
        <strain evidence="1">FPL87.14</strain>
    </source>
</reference>
<accession>A0AA39JRV1</accession>
<dbReference type="AlphaFoldDB" id="A0AA39JRV1"/>
<dbReference type="EMBL" id="JAUEPT010000011">
    <property type="protein sequence ID" value="KAK0447584.1"/>
    <property type="molecule type" value="Genomic_DNA"/>
</dbReference>
<name>A0AA39JRV1_9AGAR</name>
<keyword evidence="2" id="KW-1185">Reference proteome</keyword>